<reference evidence="4 5" key="1">
    <citation type="submission" date="2016-08" db="EMBL/GenBank/DDBJ databases">
        <title>A Parts List for Fungal Cellulosomes Revealed by Comparative Genomics.</title>
        <authorList>
            <consortium name="DOE Joint Genome Institute"/>
            <person name="Haitjema C.H."/>
            <person name="Gilmore S.P."/>
            <person name="Henske J.K."/>
            <person name="Solomon K.V."/>
            <person name="De Groot R."/>
            <person name="Kuo A."/>
            <person name="Mondo S.J."/>
            <person name="Salamov A.A."/>
            <person name="Labutti K."/>
            <person name="Zhao Z."/>
            <person name="Chiniquy J."/>
            <person name="Barry K."/>
            <person name="Brewer H.M."/>
            <person name="Purvine S.O."/>
            <person name="Wright A.T."/>
            <person name="Boxma B."/>
            <person name="Van Alen T."/>
            <person name="Hackstein J.H."/>
            <person name="Baker S.E."/>
            <person name="Grigoriev I.V."/>
            <person name="O'Malley M.A."/>
        </authorList>
    </citation>
    <scope>NUCLEOTIDE SEQUENCE [LARGE SCALE GENOMIC DNA]</scope>
    <source>
        <strain evidence="4 5">G1</strain>
    </source>
</reference>
<dbReference type="EMBL" id="MCOG01000278">
    <property type="protein sequence ID" value="ORY20851.1"/>
    <property type="molecule type" value="Genomic_DNA"/>
</dbReference>
<feature type="non-terminal residue" evidence="4">
    <location>
        <position position="210"/>
    </location>
</feature>
<dbReference type="Gene3D" id="1.25.40.20">
    <property type="entry name" value="Ankyrin repeat-containing domain"/>
    <property type="match status" value="2"/>
</dbReference>
<evidence type="ECO:0000313" key="4">
    <source>
        <dbReference type="EMBL" id="ORY20851.1"/>
    </source>
</evidence>
<proteinExistence type="predicted"/>
<protein>
    <submittedName>
        <fullName evidence="4">Ankyrin</fullName>
    </submittedName>
</protein>
<feature type="non-terminal residue" evidence="4">
    <location>
        <position position="1"/>
    </location>
</feature>
<gene>
    <name evidence="4" type="ORF">LY90DRAFT_323658</name>
</gene>
<dbReference type="AlphaFoldDB" id="A0A1Y2AE77"/>
<evidence type="ECO:0000256" key="3">
    <source>
        <dbReference type="PROSITE-ProRule" id="PRU00023"/>
    </source>
</evidence>
<sequence length="210" mass="23725">ATSNDNLYVVRTLLEHHADVNVEDSDGNTPLILACQNQNPLIMEMLLQYQSDVHHKNKLGCTGLHYTKDKELIQILLNYKANINERNTLMMACKNELLDVVALLLQYHVDPNVRNSEGHSALSIACMYGNHQIVKLLLDTENINIDNQTNLGDTPLMIACENAFGSVVSLLLQYNANVYLKNHYHQTALHIACSKGLNPIIIQFLEYKKK</sequence>
<dbReference type="PANTHER" id="PTHR24198:SF165">
    <property type="entry name" value="ANKYRIN REPEAT-CONTAINING PROTEIN-RELATED"/>
    <property type="match status" value="1"/>
</dbReference>
<feature type="repeat" description="ANK" evidence="3">
    <location>
        <begin position="151"/>
        <end position="183"/>
    </location>
</feature>
<dbReference type="PROSITE" id="PS50088">
    <property type="entry name" value="ANK_REPEAT"/>
    <property type="match status" value="3"/>
</dbReference>
<dbReference type="STRING" id="1754190.A0A1Y2AE77"/>
<name>A0A1Y2AE77_9FUNG</name>
<evidence type="ECO:0000256" key="1">
    <source>
        <dbReference type="ARBA" id="ARBA00022737"/>
    </source>
</evidence>
<accession>A0A1Y2AE77</accession>
<dbReference type="OrthoDB" id="194358at2759"/>
<dbReference type="InterPro" id="IPR036770">
    <property type="entry name" value="Ankyrin_rpt-contain_sf"/>
</dbReference>
<dbReference type="PANTHER" id="PTHR24198">
    <property type="entry name" value="ANKYRIN REPEAT AND PROTEIN KINASE DOMAIN-CONTAINING PROTEIN"/>
    <property type="match status" value="1"/>
</dbReference>
<feature type="repeat" description="ANK" evidence="3">
    <location>
        <begin position="26"/>
        <end position="58"/>
    </location>
</feature>
<evidence type="ECO:0000256" key="2">
    <source>
        <dbReference type="ARBA" id="ARBA00023043"/>
    </source>
</evidence>
<dbReference type="PROSITE" id="PS50297">
    <property type="entry name" value="ANK_REP_REGION"/>
    <property type="match status" value="2"/>
</dbReference>
<dbReference type="SUPFAM" id="SSF48403">
    <property type="entry name" value="Ankyrin repeat"/>
    <property type="match status" value="1"/>
</dbReference>
<organism evidence="4 5">
    <name type="scientific">Neocallimastix californiae</name>
    <dbReference type="NCBI Taxonomy" id="1754190"/>
    <lineage>
        <taxon>Eukaryota</taxon>
        <taxon>Fungi</taxon>
        <taxon>Fungi incertae sedis</taxon>
        <taxon>Chytridiomycota</taxon>
        <taxon>Chytridiomycota incertae sedis</taxon>
        <taxon>Neocallimastigomycetes</taxon>
        <taxon>Neocallimastigales</taxon>
        <taxon>Neocallimastigaceae</taxon>
        <taxon>Neocallimastix</taxon>
    </lineage>
</organism>
<keyword evidence="5" id="KW-1185">Reference proteome</keyword>
<evidence type="ECO:0000313" key="5">
    <source>
        <dbReference type="Proteomes" id="UP000193920"/>
    </source>
</evidence>
<dbReference type="Proteomes" id="UP000193920">
    <property type="component" value="Unassembled WGS sequence"/>
</dbReference>
<keyword evidence="1" id="KW-0677">Repeat</keyword>
<dbReference type="Pfam" id="PF12796">
    <property type="entry name" value="Ank_2"/>
    <property type="match status" value="2"/>
</dbReference>
<dbReference type="SMART" id="SM00248">
    <property type="entry name" value="ANK"/>
    <property type="match status" value="5"/>
</dbReference>
<keyword evidence="2 3" id="KW-0040">ANK repeat</keyword>
<feature type="repeat" description="ANK" evidence="3">
    <location>
        <begin position="1"/>
        <end position="25"/>
    </location>
</feature>
<dbReference type="InterPro" id="IPR002110">
    <property type="entry name" value="Ankyrin_rpt"/>
</dbReference>
<comment type="caution">
    <text evidence="4">The sequence shown here is derived from an EMBL/GenBank/DDBJ whole genome shotgun (WGS) entry which is preliminary data.</text>
</comment>